<dbReference type="InterPro" id="IPR022635">
    <property type="entry name" value="DNA_polIII_beta_C"/>
</dbReference>
<evidence type="ECO:0000313" key="13">
    <source>
        <dbReference type="Proteomes" id="UP000070175"/>
    </source>
</evidence>
<feature type="domain" description="DNA polymerase III beta sliding clamp central" evidence="10">
    <location>
        <begin position="130"/>
        <end position="245"/>
    </location>
</feature>
<name>A0A133VQ96_9EURY</name>
<evidence type="ECO:0000256" key="2">
    <source>
        <dbReference type="ARBA" id="ARBA00010752"/>
    </source>
</evidence>
<dbReference type="Pfam" id="PF00712">
    <property type="entry name" value="DNA_pol3_beta"/>
    <property type="match status" value="1"/>
</dbReference>
<dbReference type="Pfam" id="PF02767">
    <property type="entry name" value="DNA_pol3_beta_2"/>
    <property type="match status" value="1"/>
</dbReference>
<organism evidence="12 13">
    <name type="scientific">candidate division MSBL1 archaeon SCGC-AAA382N08</name>
    <dbReference type="NCBI Taxonomy" id="1698285"/>
    <lineage>
        <taxon>Archaea</taxon>
        <taxon>Methanobacteriati</taxon>
        <taxon>Methanobacteriota</taxon>
        <taxon>candidate division MSBL1</taxon>
    </lineage>
</organism>
<dbReference type="EMBL" id="LHYJ01000007">
    <property type="protein sequence ID" value="KXB08626.1"/>
    <property type="molecule type" value="Genomic_DNA"/>
</dbReference>
<evidence type="ECO:0000256" key="4">
    <source>
        <dbReference type="ARBA" id="ARBA00022679"/>
    </source>
</evidence>
<comment type="caution">
    <text evidence="12">The sequence shown here is derived from an EMBL/GenBank/DDBJ whole genome shotgun (WGS) entry which is preliminary data.</text>
</comment>
<dbReference type="InterPro" id="IPR046938">
    <property type="entry name" value="DNA_clamp_sf"/>
</dbReference>
<dbReference type="GO" id="GO:0003887">
    <property type="term" value="F:DNA-directed DNA polymerase activity"/>
    <property type="evidence" value="ECO:0007669"/>
    <property type="project" value="UniProtKB-KW"/>
</dbReference>
<reference evidence="12 13" key="1">
    <citation type="journal article" date="2016" name="Sci. Rep.">
        <title>Metabolic traits of an uncultured archaeal lineage -MSBL1- from brine pools of the Red Sea.</title>
        <authorList>
            <person name="Mwirichia R."/>
            <person name="Alam I."/>
            <person name="Rashid M."/>
            <person name="Vinu M."/>
            <person name="Ba-Alawi W."/>
            <person name="Anthony Kamau A."/>
            <person name="Kamanda Ngugi D."/>
            <person name="Goker M."/>
            <person name="Klenk H.P."/>
            <person name="Bajic V."/>
            <person name="Stingl U."/>
        </authorList>
    </citation>
    <scope>NUCLEOTIDE SEQUENCE [LARGE SCALE GENOMIC DNA]</scope>
    <source>
        <strain evidence="12">SCGC-AAA382N08</strain>
    </source>
</reference>
<dbReference type="AlphaFoldDB" id="A0A133VQ96"/>
<evidence type="ECO:0000259" key="10">
    <source>
        <dbReference type="Pfam" id="PF02767"/>
    </source>
</evidence>
<evidence type="ECO:0000256" key="5">
    <source>
        <dbReference type="ARBA" id="ARBA00022695"/>
    </source>
</evidence>
<evidence type="ECO:0000256" key="8">
    <source>
        <dbReference type="ARBA" id="ARBA00023125"/>
    </source>
</evidence>
<evidence type="ECO:0000259" key="11">
    <source>
        <dbReference type="Pfam" id="PF02768"/>
    </source>
</evidence>
<feature type="domain" description="DNA polymerase III beta sliding clamp N-terminal" evidence="9">
    <location>
        <begin position="1"/>
        <end position="118"/>
    </location>
</feature>
<proteinExistence type="inferred from homology"/>
<dbReference type="Gene3D" id="3.10.150.10">
    <property type="entry name" value="DNA Polymerase III, subunit A, domain 2"/>
    <property type="match status" value="1"/>
</dbReference>
<dbReference type="GO" id="GO:0005737">
    <property type="term" value="C:cytoplasm"/>
    <property type="evidence" value="ECO:0007669"/>
    <property type="project" value="UniProtKB-SubCell"/>
</dbReference>
<dbReference type="GO" id="GO:0003677">
    <property type="term" value="F:DNA binding"/>
    <property type="evidence" value="ECO:0007669"/>
    <property type="project" value="UniProtKB-KW"/>
</dbReference>
<dbReference type="GO" id="GO:0008408">
    <property type="term" value="F:3'-5' exonuclease activity"/>
    <property type="evidence" value="ECO:0007669"/>
    <property type="project" value="InterPro"/>
</dbReference>
<sequence length="371" mass="41780">MKIIILKDNLLSSLNSVEKSIGSGENLRILKNIKIEASDNNQINFTSTDLELAIEHTSSGKVVDKGVVVAPFDILSRIVKNISSEKIHLEYRDRKLTIKADNYEGVINCGNPNEYPIIPTIQDKSKSLVINSEILKNTLDRVSTATQYSEIRPEINGVYFNLENNQLTLAGTDSFRLIEEVLSESQVTSNFESLEVIIPLRTVESVLKIIGGEGDVEIFTDSNQILFKNEEKSVISRLVDGEFPDYKSVIPKESNKEIQVSREELINAVKLTRVFTGKANDIVFKLSKDGKVLEVYSVSDTIGENTYRVPISTKGEKGEIEFSFNWKYVLDGLKVYRSEDVILGLNEPEKPVTIKTKKERKVVYVVMPIRK</sequence>
<evidence type="ECO:0000256" key="6">
    <source>
        <dbReference type="ARBA" id="ARBA00022705"/>
    </source>
</evidence>
<dbReference type="PIRSF" id="PIRSF000804">
    <property type="entry name" value="DNA_pol_III_b"/>
    <property type="match status" value="1"/>
</dbReference>
<dbReference type="SMART" id="SM00480">
    <property type="entry name" value="POL3Bc"/>
    <property type="match status" value="1"/>
</dbReference>
<evidence type="ECO:0000256" key="7">
    <source>
        <dbReference type="ARBA" id="ARBA00022932"/>
    </source>
</evidence>
<feature type="domain" description="DNA polymerase III beta sliding clamp C-terminal" evidence="11">
    <location>
        <begin position="247"/>
        <end position="370"/>
    </location>
</feature>
<keyword evidence="4" id="KW-0808">Transferase</keyword>
<keyword evidence="13" id="KW-1185">Reference proteome</keyword>
<dbReference type="CDD" id="cd00140">
    <property type="entry name" value="beta_clamp"/>
    <property type="match status" value="1"/>
</dbReference>
<keyword evidence="8" id="KW-0238">DNA-binding</keyword>
<keyword evidence="7" id="KW-0239">DNA-directed DNA polymerase</keyword>
<dbReference type="Gene3D" id="3.70.10.10">
    <property type="match status" value="1"/>
</dbReference>
<evidence type="ECO:0008006" key="14">
    <source>
        <dbReference type="Google" id="ProtNLM"/>
    </source>
</evidence>
<dbReference type="PANTHER" id="PTHR30478:SF0">
    <property type="entry name" value="BETA SLIDING CLAMP"/>
    <property type="match status" value="1"/>
</dbReference>
<dbReference type="GO" id="GO:0006271">
    <property type="term" value="P:DNA strand elongation involved in DNA replication"/>
    <property type="evidence" value="ECO:0007669"/>
    <property type="project" value="TreeGrafter"/>
</dbReference>
<protein>
    <recommendedName>
        <fullName evidence="14">Beta sliding clamp</fullName>
    </recommendedName>
</protein>
<dbReference type="NCBIfam" id="TIGR00663">
    <property type="entry name" value="dnan"/>
    <property type="match status" value="1"/>
</dbReference>
<keyword evidence="3" id="KW-0963">Cytoplasm</keyword>
<keyword evidence="5" id="KW-0548">Nucleotidyltransferase</keyword>
<accession>A0A133VQ96</accession>
<dbReference type="PANTHER" id="PTHR30478">
    <property type="entry name" value="DNA POLYMERASE III SUBUNIT BETA"/>
    <property type="match status" value="1"/>
</dbReference>
<dbReference type="InterPro" id="IPR022637">
    <property type="entry name" value="DNA_polIII_beta_cen"/>
</dbReference>
<comment type="subcellular location">
    <subcellularLocation>
        <location evidence="1">Cytoplasm</location>
    </subcellularLocation>
</comment>
<dbReference type="GO" id="GO:0009360">
    <property type="term" value="C:DNA polymerase III complex"/>
    <property type="evidence" value="ECO:0007669"/>
    <property type="project" value="InterPro"/>
</dbReference>
<evidence type="ECO:0000256" key="1">
    <source>
        <dbReference type="ARBA" id="ARBA00004496"/>
    </source>
</evidence>
<gene>
    <name evidence="12" type="ORF">AKJ56_00760</name>
</gene>
<dbReference type="Proteomes" id="UP000070175">
    <property type="component" value="Unassembled WGS sequence"/>
</dbReference>
<dbReference type="SUPFAM" id="SSF55979">
    <property type="entry name" value="DNA clamp"/>
    <property type="match status" value="3"/>
</dbReference>
<dbReference type="InterPro" id="IPR001001">
    <property type="entry name" value="DNA_polIII_beta"/>
</dbReference>
<comment type="similarity">
    <text evidence="2">Belongs to the beta sliding clamp family.</text>
</comment>
<evidence type="ECO:0000313" key="12">
    <source>
        <dbReference type="EMBL" id="KXB08626.1"/>
    </source>
</evidence>
<evidence type="ECO:0000259" key="9">
    <source>
        <dbReference type="Pfam" id="PF00712"/>
    </source>
</evidence>
<evidence type="ECO:0000256" key="3">
    <source>
        <dbReference type="ARBA" id="ARBA00022490"/>
    </source>
</evidence>
<keyword evidence="6" id="KW-0235">DNA replication</keyword>
<dbReference type="Pfam" id="PF02768">
    <property type="entry name" value="DNA_pol3_beta_3"/>
    <property type="match status" value="1"/>
</dbReference>
<dbReference type="InterPro" id="IPR022634">
    <property type="entry name" value="DNA_polIII_beta_N"/>
</dbReference>